<dbReference type="InterPro" id="IPR050194">
    <property type="entry name" value="Glycosyltransferase_grp1"/>
</dbReference>
<feature type="domain" description="Glycosyltransferase subfamily 4-like N-terminal" evidence="2">
    <location>
        <begin position="11"/>
        <end position="165"/>
    </location>
</feature>
<evidence type="ECO:0000313" key="3">
    <source>
        <dbReference type="EMBL" id="MEP0863874.1"/>
    </source>
</evidence>
<dbReference type="PANTHER" id="PTHR45947:SF3">
    <property type="entry name" value="SULFOQUINOVOSYL TRANSFERASE SQD2"/>
    <property type="match status" value="1"/>
</dbReference>
<gene>
    <name evidence="3" type="ORF">NDI37_05265</name>
</gene>
<dbReference type="CDD" id="cd03801">
    <property type="entry name" value="GT4_PimA-like"/>
    <property type="match status" value="1"/>
</dbReference>
<dbReference type="Proteomes" id="UP001442494">
    <property type="component" value="Unassembled WGS sequence"/>
</dbReference>
<dbReference type="RefSeq" id="WP_199295220.1">
    <property type="nucleotide sequence ID" value="NZ_JAMPKK010000007.1"/>
</dbReference>
<name>A0ABV0JLG9_9CYAN</name>
<dbReference type="InterPro" id="IPR001296">
    <property type="entry name" value="Glyco_trans_1"/>
</dbReference>
<dbReference type="SUPFAM" id="SSF53756">
    <property type="entry name" value="UDP-Glycosyltransferase/glycogen phosphorylase"/>
    <property type="match status" value="1"/>
</dbReference>
<dbReference type="Pfam" id="PF13439">
    <property type="entry name" value="Glyco_transf_4"/>
    <property type="match status" value="1"/>
</dbReference>
<dbReference type="Gene3D" id="3.40.50.2000">
    <property type="entry name" value="Glycogen Phosphorylase B"/>
    <property type="match status" value="2"/>
</dbReference>
<dbReference type="EMBL" id="JAMPKK010000007">
    <property type="protein sequence ID" value="MEP0863874.1"/>
    <property type="molecule type" value="Genomic_DNA"/>
</dbReference>
<organism evidence="3 4">
    <name type="scientific">Funiculus sociatus GB2-A5</name>
    <dbReference type="NCBI Taxonomy" id="2933946"/>
    <lineage>
        <taxon>Bacteria</taxon>
        <taxon>Bacillati</taxon>
        <taxon>Cyanobacteriota</taxon>
        <taxon>Cyanophyceae</taxon>
        <taxon>Coleofasciculales</taxon>
        <taxon>Coleofasciculaceae</taxon>
        <taxon>Funiculus</taxon>
    </lineage>
</organism>
<keyword evidence="4" id="KW-1185">Reference proteome</keyword>
<accession>A0ABV0JLG9</accession>
<dbReference type="Pfam" id="PF00534">
    <property type="entry name" value="Glycos_transf_1"/>
    <property type="match status" value="1"/>
</dbReference>
<sequence length="370" mass="42252">MLENEPSSVRGGQELSLLDVCHGLSKRGHTITLLYLKEGNLIEQYREFSIDLVNIKSYILDRSTINYFFDFFADILKISANQNSVVYSNRYHDVFFGYVLSVFKKIPSVCHLRLPPPPGFGRPHTIGLKGTKQFITISQQTKLDWINSGVSADKIDVVYNAINTELFKVPENFYDLRIKWDIAEDVKVISYVGRLDKEKGIETLLKAFSLLLKSGYKLRLFIAGKPLSTEQEYQNSLEELVTNLGIKEHTSFLGHVNDTTSLYQVSDVTVLPSLWPEPFGRTIIESMACGTPVVASRTGGIPEILTGEFERGLFETGNERDLADKLLKIMHWRDSYPHLQQRCRTHVLCNFDRENMINSIEKVFMKVIKN</sequence>
<dbReference type="PANTHER" id="PTHR45947">
    <property type="entry name" value="SULFOQUINOVOSYL TRANSFERASE SQD2"/>
    <property type="match status" value="1"/>
</dbReference>
<reference evidence="3 4" key="1">
    <citation type="submission" date="2022-04" db="EMBL/GenBank/DDBJ databases">
        <title>Positive selection, recombination, and allopatry shape intraspecific diversity of widespread and dominant cyanobacteria.</title>
        <authorList>
            <person name="Wei J."/>
            <person name="Shu W."/>
            <person name="Hu C."/>
        </authorList>
    </citation>
    <scope>NUCLEOTIDE SEQUENCE [LARGE SCALE GENOMIC DNA]</scope>
    <source>
        <strain evidence="3 4">GB2-A5</strain>
    </source>
</reference>
<evidence type="ECO:0000313" key="4">
    <source>
        <dbReference type="Proteomes" id="UP001442494"/>
    </source>
</evidence>
<protein>
    <submittedName>
        <fullName evidence="3">Glycosyltransferase family 4 protein</fullName>
    </submittedName>
</protein>
<evidence type="ECO:0000259" key="2">
    <source>
        <dbReference type="Pfam" id="PF13439"/>
    </source>
</evidence>
<feature type="domain" description="Glycosyl transferase family 1" evidence="1">
    <location>
        <begin position="177"/>
        <end position="340"/>
    </location>
</feature>
<evidence type="ECO:0000259" key="1">
    <source>
        <dbReference type="Pfam" id="PF00534"/>
    </source>
</evidence>
<dbReference type="InterPro" id="IPR028098">
    <property type="entry name" value="Glyco_trans_4-like_N"/>
</dbReference>
<proteinExistence type="predicted"/>
<comment type="caution">
    <text evidence="3">The sequence shown here is derived from an EMBL/GenBank/DDBJ whole genome shotgun (WGS) entry which is preliminary data.</text>
</comment>